<dbReference type="CDD" id="cd20546">
    <property type="entry name" value="CYCLIN_SpCG1C_ScCTK2-like_rpt2"/>
    <property type="match status" value="1"/>
</dbReference>
<dbReference type="Gene3D" id="1.10.472.10">
    <property type="entry name" value="Cyclin-like"/>
    <property type="match status" value="2"/>
</dbReference>
<dbReference type="GO" id="GO:0006357">
    <property type="term" value="P:regulation of transcription by RNA polymerase II"/>
    <property type="evidence" value="ECO:0007669"/>
    <property type="project" value="InterPro"/>
</dbReference>
<dbReference type="GO" id="GO:0016538">
    <property type="term" value="F:cyclin-dependent protein serine/threonine kinase regulator activity"/>
    <property type="evidence" value="ECO:0007669"/>
    <property type="project" value="InterPro"/>
</dbReference>
<comment type="caution">
    <text evidence="2">The sequence shown here is derived from an EMBL/GenBank/DDBJ whole genome shotgun (WGS) entry which is preliminary data.</text>
</comment>
<dbReference type="STRING" id="1507870.A0A1V8SD18"/>
<proteinExistence type="predicted"/>
<dbReference type="SUPFAM" id="SSF47954">
    <property type="entry name" value="Cyclin-like"/>
    <property type="match status" value="2"/>
</dbReference>
<accession>A0A1V8SD18</accession>
<reference evidence="3" key="1">
    <citation type="submission" date="2017-03" db="EMBL/GenBank/DDBJ databases">
        <title>Genomes of endolithic fungi from Antarctica.</title>
        <authorList>
            <person name="Coleine C."/>
            <person name="Masonjones S."/>
            <person name="Stajich J.E."/>
        </authorList>
    </citation>
    <scope>NUCLEOTIDE SEQUENCE [LARGE SCALE GENOMIC DNA]</scope>
    <source>
        <strain evidence="3">CCFEE 5527</strain>
    </source>
</reference>
<dbReference type="InterPro" id="IPR036915">
    <property type="entry name" value="Cyclin-like_sf"/>
</dbReference>
<gene>
    <name evidence="2" type="ORF">B0A48_16878</name>
</gene>
<feature type="compositionally biased region" description="Polar residues" evidence="1">
    <location>
        <begin position="318"/>
        <end position="327"/>
    </location>
</feature>
<organism evidence="2 3">
    <name type="scientific">Cryoendolithus antarcticus</name>
    <dbReference type="NCBI Taxonomy" id="1507870"/>
    <lineage>
        <taxon>Eukaryota</taxon>
        <taxon>Fungi</taxon>
        <taxon>Dikarya</taxon>
        <taxon>Ascomycota</taxon>
        <taxon>Pezizomycotina</taxon>
        <taxon>Dothideomycetes</taxon>
        <taxon>Dothideomycetidae</taxon>
        <taxon>Cladosporiales</taxon>
        <taxon>Cladosporiaceae</taxon>
        <taxon>Cryoendolithus</taxon>
    </lineage>
</organism>
<evidence type="ECO:0000313" key="2">
    <source>
        <dbReference type="EMBL" id="OQN97074.1"/>
    </source>
</evidence>
<feature type="compositionally biased region" description="Basic and acidic residues" evidence="1">
    <location>
        <begin position="414"/>
        <end position="504"/>
    </location>
</feature>
<dbReference type="InParanoid" id="A0A1V8SD18"/>
<protein>
    <recommendedName>
        <fullName evidence="4">Cyclin N-terminal domain-containing protein</fullName>
    </recommendedName>
</protein>
<dbReference type="OrthoDB" id="4951845at2759"/>
<sequence>MVSQKRMSNGEPKPPVGPHPSTIRVSAQYVSQAGVEQQLAQTTGDAQERSLAEAKEDSLRLQGVQWIDVVRRALHLPVRTYTTACTYYHKFRLAHPPGTTTGDGYLWSDAAAASLLTACKMEDTLKKSREVLAASYNLKVSAAHEQLPADDPIFEQPSRIVIGLERLVLEAGSFDFRSRAPHQVLSKIGRSLGKGEDVKKVHDLAWTALTDIYRTFAPLKHTASTLAFATLELAARLSAEEAVLQRLQQVSMPAWQTSRAEIMETELDSLDLYIQHTTSSILGTRYSLDDFLRIRLALNKECNDKSIPRYCMAPTPQAPTSQVQNGHPTPVSPPQPGSTQQSLQIPASAPEYAPVVGTGTLRFMLNPQLAKNERDQVESHFKEEWEEYEEEIEVPIPRSERPAPSTGPPSSRASSRDRRTEVKREEPEKRRAIDERRELDRVRERDRDRQRPRDRERDRDGHRDRHGRRYDDDRRRYDDRRYDETRYGEERRPREDRRYRDERR</sequence>
<dbReference type="Proteomes" id="UP000192596">
    <property type="component" value="Unassembled WGS sequence"/>
</dbReference>
<evidence type="ECO:0000313" key="3">
    <source>
        <dbReference type="Proteomes" id="UP000192596"/>
    </source>
</evidence>
<evidence type="ECO:0008006" key="4">
    <source>
        <dbReference type="Google" id="ProtNLM"/>
    </source>
</evidence>
<feature type="compositionally biased region" description="Basic and acidic residues" evidence="1">
    <location>
        <begin position="373"/>
        <end position="383"/>
    </location>
</feature>
<dbReference type="InterPro" id="IPR043198">
    <property type="entry name" value="Cyclin/Ssn8"/>
</dbReference>
<feature type="region of interest" description="Disordered" evidence="1">
    <location>
        <begin position="313"/>
        <end position="345"/>
    </location>
</feature>
<feature type="region of interest" description="Disordered" evidence="1">
    <location>
        <begin position="373"/>
        <end position="504"/>
    </location>
</feature>
<name>A0A1V8SD18_9PEZI</name>
<dbReference type="EMBL" id="NAJO01000058">
    <property type="protein sequence ID" value="OQN97074.1"/>
    <property type="molecule type" value="Genomic_DNA"/>
</dbReference>
<keyword evidence="3" id="KW-1185">Reference proteome</keyword>
<dbReference type="PANTHER" id="PTHR10026">
    <property type="entry name" value="CYCLIN"/>
    <property type="match status" value="1"/>
</dbReference>
<feature type="compositionally biased region" description="Acidic residues" evidence="1">
    <location>
        <begin position="384"/>
        <end position="393"/>
    </location>
</feature>
<evidence type="ECO:0000256" key="1">
    <source>
        <dbReference type="SAM" id="MobiDB-lite"/>
    </source>
</evidence>
<feature type="region of interest" description="Disordered" evidence="1">
    <location>
        <begin position="1"/>
        <end position="23"/>
    </location>
</feature>
<dbReference type="AlphaFoldDB" id="A0A1V8SD18"/>